<keyword evidence="4" id="KW-1185">Reference proteome</keyword>
<feature type="transmembrane region" description="Helical" evidence="2">
    <location>
        <begin position="312"/>
        <end position="331"/>
    </location>
</feature>
<feature type="transmembrane region" description="Helical" evidence="2">
    <location>
        <begin position="100"/>
        <end position="121"/>
    </location>
</feature>
<sequence length="334" mass="36813">MVKTRHGSKTGIRVEPPATLPALSPAPNSKLPAQLRFPLLVLMTWTLFGTLWSTISPFTAGDLATVSRSRDDWWNIVGLMVWKAALVAVGWYGGYDCSDFAAFTFLSAVPYYYFLEAFYVIRPTTVWTGLVIDTLVAYIPFYTFKVSSSIHSIKTPRGVAANRSVINDFGVQAATSLFAAGIYAVVIFLSYTTWLPIHLVLHFDGIRDISLAHNSNFPHLIAGFLPIGFAAKIFLFTPAEAAKPDAYDREIAKFNPETATLKDTLIFNLFGYSNRTRTLMRRTATLAVIGGLHTWLRTYITVEGSEILGAAGWSGVWSTAAVVTGLMYVWVGDV</sequence>
<feature type="transmembrane region" description="Helical" evidence="2">
    <location>
        <begin position="35"/>
        <end position="53"/>
    </location>
</feature>
<feature type="region of interest" description="Disordered" evidence="1">
    <location>
        <begin position="1"/>
        <end position="21"/>
    </location>
</feature>
<evidence type="ECO:0000256" key="1">
    <source>
        <dbReference type="SAM" id="MobiDB-lite"/>
    </source>
</evidence>
<reference evidence="3" key="1">
    <citation type="submission" date="2023-03" db="EMBL/GenBank/DDBJ databases">
        <title>Complete genome of Cladonia borealis.</title>
        <authorList>
            <person name="Park H."/>
        </authorList>
    </citation>
    <scope>NUCLEOTIDE SEQUENCE</scope>
    <source>
        <strain evidence="3">ANT050790</strain>
    </source>
</reference>
<feature type="transmembrane region" description="Helical" evidence="2">
    <location>
        <begin position="177"/>
        <end position="197"/>
    </location>
</feature>
<accession>A0AA39QYH8</accession>
<comment type="caution">
    <text evidence="3">The sequence shown here is derived from an EMBL/GenBank/DDBJ whole genome shotgun (WGS) entry which is preliminary data.</text>
</comment>
<keyword evidence="2" id="KW-0812">Transmembrane</keyword>
<protein>
    <submittedName>
        <fullName evidence="3">Uncharacterized protein</fullName>
    </submittedName>
</protein>
<feature type="transmembrane region" description="Helical" evidence="2">
    <location>
        <begin position="283"/>
        <end position="300"/>
    </location>
</feature>
<name>A0AA39QYH8_9LECA</name>
<feature type="transmembrane region" description="Helical" evidence="2">
    <location>
        <begin position="127"/>
        <end position="144"/>
    </location>
</feature>
<dbReference type="AlphaFoldDB" id="A0AA39QYH8"/>
<proteinExistence type="predicted"/>
<dbReference type="Proteomes" id="UP001166286">
    <property type="component" value="Unassembled WGS sequence"/>
</dbReference>
<gene>
    <name evidence="3" type="ORF">JMJ35_007550</name>
</gene>
<keyword evidence="2" id="KW-0472">Membrane</keyword>
<evidence type="ECO:0000256" key="2">
    <source>
        <dbReference type="SAM" id="Phobius"/>
    </source>
</evidence>
<evidence type="ECO:0000313" key="4">
    <source>
        <dbReference type="Proteomes" id="UP001166286"/>
    </source>
</evidence>
<dbReference type="EMBL" id="JAFEKC020000017">
    <property type="protein sequence ID" value="KAK0510156.1"/>
    <property type="molecule type" value="Genomic_DNA"/>
</dbReference>
<feature type="transmembrane region" description="Helical" evidence="2">
    <location>
        <begin position="217"/>
        <end position="235"/>
    </location>
</feature>
<feature type="transmembrane region" description="Helical" evidence="2">
    <location>
        <begin position="73"/>
        <end position="93"/>
    </location>
</feature>
<organism evidence="3 4">
    <name type="scientific">Cladonia borealis</name>
    <dbReference type="NCBI Taxonomy" id="184061"/>
    <lineage>
        <taxon>Eukaryota</taxon>
        <taxon>Fungi</taxon>
        <taxon>Dikarya</taxon>
        <taxon>Ascomycota</taxon>
        <taxon>Pezizomycotina</taxon>
        <taxon>Lecanoromycetes</taxon>
        <taxon>OSLEUM clade</taxon>
        <taxon>Lecanoromycetidae</taxon>
        <taxon>Lecanorales</taxon>
        <taxon>Lecanorineae</taxon>
        <taxon>Cladoniaceae</taxon>
        <taxon>Cladonia</taxon>
    </lineage>
</organism>
<evidence type="ECO:0000313" key="3">
    <source>
        <dbReference type="EMBL" id="KAK0510156.1"/>
    </source>
</evidence>
<keyword evidence="2" id="KW-1133">Transmembrane helix</keyword>